<reference evidence="3" key="1">
    <citation type="submission" date="2020-11" db="EMBL/GenBank/DDBJ databases">
        <title>Enhanced detection system for hospital associated transmission using whole genome sequencing surveillance.</title>
        <authorList>
            <person name="Harrison L.H."/>
            <person name="Van Tyne D."/>
            <person name="Marsh J.W."/>
            <person name="Griffith M.P."/>
            <person name="Snyder D.J."/>
            <person name="Cooper V.S."/>
            <person name="Mustapha M."/>
        </authorList>
    </citation>
    <scope>NUCLEOTIDE SEQUENCE</scope>
    <source>
        <strain evidence="3">STEN00053</strain>
    </source>
</reference>
<sequence>MNIASRLRLCALPLAVSLVLAACGGASTPPDGQKAAEPPAAPAAAETALPAGWQRVAGAELPAVHDQKAVLPAKVHSDDGADIEVTDTSRIIAGGDDVIAVIEALGLGTQVFAAPTNTTTQAGLAAPHQFLFNRTTGVEGVLSLQGSLFLGNSLRRHTELAKKLREVGEPAVVIDDLQPAPDKVRKVAAALGLAEAGQTLATQVQRQLDEAAAIGKGLGHAPRLIHVSATGAGGSPTVAGADSASAQLIALAGGINIGTEAGVKNYSQLSNEGVVAAAPEVILVTEHDLRLFGGAEGLWKAYPTLKQTPAGQANRVWVMPDVQLKYTSVGSGAGALALAKALAALPKA</sequence>
<proteinExistence type="predicted"/>
<feature type="signal peptide" evidence="1">
    <location>
        <begin position="1"/>
        <end position="21"/>
    </location>
</feature>
<dbReference type="Proteomes" id="UP000634179">
    <property type="component" value="Unassembled WGS sequence"/>
</dbReference>
<evidence type="ECO:0000313" key="4">
    <source>
        <dbReference type="Proteomes" id="UP000634179"/>
    </source>
</evidence>
<dbReference type="RefSeq" id="WP_014647095.1">
    <property type="nucleotide sequence ID" value="NZ_JANKBX010000004.1"/>
</dbReference>
<dbReference type="AlphaFoldDB" id="A0AA40Y1W6"/>
<gene>
    <name evidence="3" type="ORF">I5V89_05280</name>
</gene>
<dbReference type="PROSITE" id="PS51257">
    <property type="entry name" value="PROKAR_LIPOPROTEIN"/>
    <property type="match status" value="1"/>
</dbReference>
<dbReference type="EMBL" id="JADUOV010000003">
    <property type="protein sequence ID" value="MBH1789284.1"/>
    <property type="molecule type" value="Genomic_DNA"/>
</dbReference>
<dbReference type="PROSITE" id="PS50983">
    <property type="entry name" value="FE_B12_PBP"/>
    <property type="match status" value="1"/>
</dbReference>
<evidence type="ECO:0000313" key="3">
    <source>
        <dbReference type="EMBL" id="MBH1789284.1"/>
    </source>
</evidence>
<dbReference type="PANTHER" id="PTHR30535:SF4">
    <property type="entry name" value="HEMIN-BINDING PERIPLASMIC PROTEIN HMUT"/>
    <property type="match status" value="1"/>
</dbReference>
<comment type="caution">
    <text evidence="3">The sequence shown here is derived from an EMBL/GenBank/DDBJ whole genome shotgun (WGS) entry which is preliminary data.</text>
</comment>
<dbReference type="Pfam" id="PF01497">
    <property type="entry name" value="Peripla_BP_2"/>
    <property type="match status" value="1"/>
</dbReference>
<evidence type="ECO:0000256" key="1">
    <source>
        <dbReference type="SAM" id="SignalP"/>
    </source>
</evidence>
<dbReference type="InterPro" id="IPR002491">
    <property type="entry name" value="ABC_transptr_periplasmic_BD"/>
</dbReference>
<dbReference type="PANTHER" id="PTHR30535">
    <property type="entry name" value="VITAMIN B12-BINDING PROTEIN"/>
    <property type="match status" value="1"/>
</dbReference>
<protein>
    <submittedName>
        <fullName evidence="3">ABC transporter substrate-binding protein</fullName>
    </submittedName>
</protein>
<feature type="domain" description="Fe/B12 periplasmic-binding" evidence="2">
    <location>
        <begin position="90"/>
        <end position="348"/>
    </location>
</feature>
<keyword evidence="1" id="KW-0732">Signal</keyword>
<dbReference type="Gene3D" id="3.40.50.1980">
    <property type="entry name" value="Nitrogenase molybdenum iron protein domain"/>
    <property type="match status" value="2"/>
</dbReference>
<accession>A0AA40Y1W6</accession>
<dbReference type="InterPro" id="IPR050902">
    <property type="entry name" value="ABC_Transporter_SBP"/>
</dbReference>
<dbReference type="SUPFAM" id="SSF53807">
    <property type="entry name" value="Helical backbone' metal receptor"/>
    <property type="match status" value="1"/>
</dbReference>
<evidence type="ECO:0000259" key="2">
    <source>
        <dbReference type="PROSITE" id="PS50983"/>
    </source>
</evidence>
<name>A0AA40Y1W6_STEMA</name>
<feature type="chain" id="PRO_5041356832" evidence="1">
    <location>
        <begin position="22"/>
        <end position="348"/>
    </location>
</feature>
<organism evidence="3 4">
    <name type="scientific">Stenotrophomonas maltophilia</name>
    <name type="common">Pseudomonas maltophilia</name>
    <name type="synonym">Xanthomonas maltophilia</name>
    <dbReference type="NCBI Taxonomy" id="40324"/>
    <lineage>
        <taxon>Bacteria</taxon>
        <taxon>Pseudomonadati</taxon>
        <taxon>Pseudomonadota</taxon>
        <taxon>Gammaproteobacteria</taxon>
        <taxon>Lysobacterales</taxon>
        <taxon>Lysobacteraceae</taxon>
        <taxon>Stenotrophomonas</taxon>
        <taxon>Stenotrophomonas maltophilia group</taxon>
    </lineage>
</organism>